<keyword evidence="2" id="KW-1185">Reference proteome</keyword>
<dbReference type="AlphaFoldDB" id="A0A1E1K1S3"/>
<protein>
    <submittedName>
        <fullName evidence="1">Uncharacterized protein</fullName>
    </submittedName>
</protein>
<name>A0A1E1K1S3_9HELO</name>
<dbReference type="Proteomes" id="UP000178912">
    <property type="component" value="Unassembled WGS sequence"/>
</dbReference>
<reference evidence="2" key="1">
    <citation type="submission" date="2016-03" db="EMBL/GenBank/DDBJ databases">
        <authorList>
            <person name="Guldener U."/>
        </authorList>
    </citation>
    <scope>NUCLEOTIDE SEQUENCE [LARGE SCALE GENOMIC DNA]</scope>
    <source>
        <strain evidence="2">04CH-RAC-A.6.1</strain>
    </source>
</reference>
<gene>
    <name evidence="1" type="ORF">RAG0_02592</name>
</gene>
<sequence length="139" mass="14844">MSIGTSLPYLCGLLSLGMDEFVTRGMMGQGPTSAPGSTAIKTGILKGFNPSTVHLSIVSVASGCLPYYDVGVTQKLLAKFRTLTAIQRLAPSRSIDYSSPQFHHGSSLAIAPPVFRSKPKVTIMEYSLLPNMTCNLPHT</sequence>
<proteinExistence type="predicted"/>
<evidence type="ECO:0000313" key="1">
    <source>
        <dbReference type="EMBL" id="CZS92076.1"/>
    </source>
</evidence>
<evidence type="ECO:0000313" key="2">
    <source>
        <dbReference type="Proteomes" id="UP000178912"/>
    </source>
</evidence>
<accession>A0A1E1K1S3</accession>
<organism evidence="1 2">
    <name type="scientific">Rhynchosporium agropyri</name>
    <dbReference type="NCBI Taxonomy" id="914238"/>
    <lineage>
        <taxon>Eukaryota</taxon>
        <taxon>Fungi</taxon>
        <taxon>Dikarya</taxon>
        <taxon>Ascomycota</taxon>
        <taxon>Pezizomycotina</taxon>
        <taxon>Leotiomycetes</taxon>
        <taxon>Helotiales</taxon>
        <taxon>Ploettnerulaceae</taxon>
        <taxon>Rhynchosporium</taxon>
    </lineage>
</organism>
<dbReference type="EMBL" id="FJUX01000011">
    <property type="protein sequence ID" value="CZS92076.1"/>
    <property type="molecule type" value="Genomic_DNA"/>
</dbReference>